<feature type="compositionally biased region" description="Polar residues" evidence="1">
    <location>
        <begin position="65"/>
        <end position="76"/>
    </location>
</feature>
<protein>
    <submittedName>
        <fullName evidence="2">Uncharacterized protein</fullName>
    </submittedName>
</protein>
<dbReference type="EMBL" id="BMAT01002205">
    <property type="protein sequence ID" value="GFS01632.1"/>
    <property type="molecule type" value="Genomic_DNA"/>
</dbReference>
<feature type="non-terminal residue" evidence="2">
    <location>
        <position position="1"/>
    </location>
</feature>
<comment type="caution">
    <text evidence="2">The sequence shown here is derived from an EMBL/GenBank/DDBJ whole genome shotgun (WGS) entry which is preliminary data.</text>
</comment>
<keyword evidence="3" id="KW-1185">Reference proteome</keyword>
<evidence type="ECO:0000256" key="1">
    <source>
        <dbReference type="SAM" id="MobiDB-lite"/>
    </source>
</evidence>
<gene>
    <name evidence="2" type="ORF">ElyMa_001102800</name>
</gene>
<sequence>AEVSAMEVDAPLQSSQALTNSCQGDLRRQSPHQLKERFPATSNATTVPTAAAASKSKSKKPTTGRIASSCESTFSSPAKDEEYLEPEVPVQATAEKFVTELKTKIALMFPNRDIQREISYDLRKLVKQSSSSVTSKNVETAIPFTDSFPCATNLSSHGKPIVNSTLAAFRPPANSFRISNDLESSWMGWVSKKRPATYVCKNPTLSSSDDKSWCHSYRHQKLSSAPNSEPHYSWMDLSPSITDKLPTLVSSSSSNHKQQNATLTAPSGINSFRGNLRSHLSKPADNSEGGVLLRRSSTVPRQSSRLHHHHRLLPQETYRPSAVDSTASGYFFLRKEISGAGCGTCSSSHPVPHSSLLPNLQPPAQNEEYFHSHGGNTGSLPGFGSFRDTNHGISSGSGSCCNCENKNARSLSFHDNSDGSVTHKLVSRQLGPGIIQSRQNFQIALDSACRDSGVDISFKDSGDQMDKDDFSSMFEQSQPSLLSCGANLQQSQPSLLSCGANLQPPWQKYGDIRTHQVDMQRQARDFLDDLEENSESDCHTSKSFRRVFYGSASSAAAADAAPPHGKSGSRSSDFPLKVSSFM</sequence>
<feature type="compositionally biased region" description="Basic and acidic residues" evidence="1">
    <location>
        <begin position="25"/>
        <end position="38"/>
    </location>
</feature>
<evidence type="ECO:0000313" key="2">
    <source>
        <dbReference type="EMBL" id="GFS01632.1"/>
    </source>
</evidence>
<evidence type="ECO:0000313" key="3">
    <source>
        <dbReference type="Proteomes" id="UP000762676"/>
    </source>
</evidence>
<feature type="compositionally biased region" description="Polar residues" evidence="1">
    <location>
        <begin position="12"/>
        <end position="23"/>
    </location>
</feature>
<dbReference type="AlphaFoldDB" id="A0AAV4HY19"/>
<name>A0AAV4HY19_9GAST</name>
<accession>A0AAV4HY19</accession>
<organism evidence="2 3">
    <name type="scientific">Elysia marginata</name>
    <dbReference type="NCBI Taxonomy" id="1093978"/>
    <lineage>
        <taxon>Eukaryota</taxon>
        <taxon>Metazoa</taxon>
        <taxon>Spiralia</taxon>
        <taxon>Lophotrochozoa</taxon>
        <taxon>Mollusca</taxon>
        <taxon>Gastropoda</taxon>
        <taxon>Heterobranchia</taxon>
        <taxon>Euthyneura</taxon>
        <taxon>Panpulmonata</taxon>
        <taxon>Sacoglossa</taxon>
        <taxon>Placobranchoidea</taxon>
        <taxon>Plakobranchidae</taxon>
        <taxon>Elysia</taxon>
    </lineage>
</organism>
<feature type="region of interest" description="Disordered" evidence="1">
    <location>
        <begin position="555"/>
        <end position="582"/>
    </location>
</feature>
<feature type="compositionally biased region" description="Low complexity" evidence="1">
    <location>
        <begin position="39"/>
        <end position="55"/>
    </location>
</feature>
<reference evidence="2 3" key="1">
    <citation type="journal article" date="2021" name="Elife">
        <title>Chloroplast acquisition without the gene transfer in kleptoplastic sea slugs, Plakobranchus ocellatus.</title>
        <authorList>
            <person name="Maeda T."/>
            <person name="Takahashi S."/>
            <person name="Yoshida T."/>
            <person name="Shimamura S."/>
            <person name="Takaki Y."/>
            <person name="Nagai Y."/>
            <person name="Toyoda A."/>
            <person name="Suzuki Y."/>
            <person name="Arimoto A."/>
            <person name="Ishii H."/>
            <person name="Satoh N."/>
            <person name="Nishiyama T."/>
            <person name="Hasebe M."/>
            <person name="Maruyama T."/>
            <person name="Minagawa J."/>
            <person name="Obokata J."/>
            <person name="Shigenobu S."/>
        </authorList>
    </citation>
    <scope>NUCLEOTIDE SEQUENCE [LARGE SCALE GENOMIC DNA]</scope>
</reference>
<dbReference type="Proteomes" id="UP000762676">
    <property type="component" value="Unassembled WGS sequence"/>
</dbReference>
<feature type="region of interest" description="Disordered" evidence="1">
    <location>
        <begin position="248"/>
        <end position="269"/>
    </location>
</feature>
<feature type="region of interest" description="Disordered" evidence="1">
    <location>
        <begin position="1"/>
        <end position="83"/>
    </location>
</feature>
<proteinExistence type="predicted"/>